<evidence type="ECO:0000313" key="1">
    <source>
        <dbReference type="EMBL" id="RNA21080.1"/>
    </source>
</evidence>
<accession>A0A3M7RC29</accession>
<dbReference type="PANTHER" id="PTHR34831:SF1">
    <property type="entry name" value="MIGRATION AND INVASION-INHIBITORY PROTEIN"/>
    <property type="match status" value="1"/>
</dbReference>
<name>A0A3M7RC29_BRAPC</name>
<dbReference type="Proteomes" id="UP000276133">
    <property type="component" value="Unassembled WGS sequence"/>
</dbReference>
<proteinExistence type="predicted"/>
<dbReference type="GO" id="GO:0010972">
    <property type="term" value="P:negative regulation of G2/M transition of mitotic cell cycle"/>
    <property type="evidence" value="ECO:0007669"/>
    <property type="project" value="InterPro"/>
</dbReference>
<dbReference type="OrthoDB" id="10002384at2759"/>
<dbReference type="PANTHER" id="PTHR34831">
    <property type="entry name" value="MIGRATION AND INVASION-INHIBITORY PROTEIN"/>
    <property type="match status" value="1"/>
</dbReference>
<gene>
    <name evidence="1" type="ORF">BpHYR1_000808</name>
</gene>
<dbReference type="InterPro" id="IPR031466">
    <property type="entry name" value="MIIP"/>
</dbReference>
<comment type="caution">
    <text evidence="1">The sequence shown here is derived from an EMBL/GenBank/DDBJ whole genome shotgun (WGS) entry which is preliminary data.</text>
</comment>
<dbReference type="GO" id="GO:0030336">
    <property type="term" value="P:negative regulation of cell migration"/>
    <property type="evidence" value="ECO:0007669"/>
    <property type="project" value="InterPro"/>
</dbReference>
<keyword evidence="2" id="KW-1185">Reference proteome</keyword>
<dbReference type="Pfam" id="PF15734">
    <property type="entry name" value="MIIP"/>
    <property type="match status" value="1"/>
</dbReference>
<evidence type="ECO:0000313" key="2">
    <source>
        <dbReference type="Proteomes" id="UP000276133"/>
    </source>
</evidence>
<reference evidence="1 2" key="1">
    <citation type="journal article" date="2018" name="Sci. Rep.">
        <title>Genomic signatures of local adaptation to the degree of environmental predictability in rotifers.</title>
        <authorList>
            <person name="Franch-Gras L."/>
            <person name="Hahn C."/>
            <person name="Garcia-Roger E.M."/>
            <person name="Carmona M.J."/>
            <person name="Serra M."/>
            <person name="Gomez A."/>
        </authorList>
    </citation>
    <scope>NUCLEOTIDE SEQUENCE [LARGE SCALE GENOMIC DNA]</scope>
    <source>
        <strain evidence="1">HYR1</strain>
    </source>
</reference>
<organism evidence="1 2">
    <name type="scientific">Brachionus plicatilis</name>
    <name type="common">Marine rotifer</name>
    <name type="synonym">Brachionus muelleri</name>
    <dbReference type="NCBI Taxonomy" id="10195"/>
    <lineage>
        <taxon>Eukaryota</taxon>
        <taxon>Metazoa</taxon>
        <taxon>Spiralia</taxon>
        <taxon>Gnathifera</taxon>
        <taxon>Rotifera</taxon>
        <taxon>Eurotatoria</taxon>
        <taxon>Monogononta</taxon>
        <taxon>Pseudotrocha</taxon>
        <taxon>Ploima</taxon>
        <taxon>Brachionidae</taxon>
        <taxon>Brachionus</taxon>
    </lineage>
</organism>
<dbReference type="EMBL" id="REGN01003737">
    <property type="protein sequence ID" value="RNA21080.1"/>
    <property type="molecule type" value="Genomic_DNA"/>
</dbReference>
<dbReference type="AlphaFoldDB" id="A0A3M7RC29"/>
<protein>
    <submittedName>
        <fullName evidence="1">Migration and invasion-inhibitory</fullName>
    </submittedName>
</protein>
<sequence>MFLIQETMGLINFMTNNLALKKESDDLSKPDDFWLELSRFRMENMQDCVSTKMNNFNGTINSILENDSSIHSYKLNDRLFPVPVYKDKNGQSLCPVCKSAQKESNSIMPQYFKISIPKSKIDTPIRVEPKSGSIKCHEDTLSLSENCMAGHQSYSKLKKNNGSKEIDLKSSTKTNDKCSRLTLEELKQIQSNRDPSTAELIDAKNKYSILSLVFYSTHSDPHFNNDLWMILCCKAKGNVTEFFHFFAIVKFKYKLNKNSSFIDELKSKNIDLVKTYMVILNFGKKWLLYKGASKITETFIELHITFKLSQ</sequence>